<organism evidence="1 2">
    <name type="scientific">Tritrichomonas musculus</name>
    <dbReference type="NCBI Taxonomy" id="1915356"/>
    <lineage>
        <taxon>Eukaryota</taxon>
        <taxon>Metamonada</taxon>
        <taxon>Parabasalia</taxon>
        <taxon>Tritrichomonadida</taxon>
        <taxon>Tritrichomonadidae</taxon>
        <taxon>Tritrichomonas</taxon>
    </lineage>
</organism>
<gene>
    <name evidence="1" type="ORF">M9Y10_040221</name>
</gene>
<name>A0ABR2GQ57_9EUKA</name>
<evidence type="ECO:0000313" key="2">
    <source>
        <dbReference type="Proteomes" id="UP001470230"/>
    </source>
</evidence>
<sequence>MSNEKNIYYAGTYFFKYFNFKLSSPIICHGANNNFYFAFNNSKKVVAIICRNSSNTQKNTILSTSQTPKFLKLGDKIAEVGNISIVKYEDIDPFSIFSDFHFANYDYIPDNQVQFSRIFKPIKSYNGNDIYKQYALNTNCSVFQNSSGYCRGLVNNNFKPIEAGTNISQMIPKENILEFYDDDNHKKSFETYIGGVFGLFAGVDIRYTNPSDLKIQLFQATEAETHVKFILPPGKYTNKSIVLNEETIEIFKSQFNIFDCEYSVTVNGKSSISVQNITFDTNENLMFNQRAGIKSQKEFQIHNNKSFNIYKSSELISYELFKTDIEPPSKDFHGKDLELNIVISTGLEVVLKSIVNGNENDFSIKSAVKFKREINASHNSTICPCPYLLGRNSDVGLFDLETKSPFIKDNSVITSAKKFFKDELFWSKKNPNSWCQGGNLYTYDENIEQKNPDSAVLTINHVRYGTEYKNKSNSYYNLIASIYDYEYNLIEDIFICQFQFSYQSIADGSETKLNYISFINNITNSAYISFSCFDSNGIIFNDTQNYHLIKNGLNEEVTLESKKGTPIIAFISIKSCVLCNFETQTNISRTCSYASVKPNLFYDSSIGLITHEIGSYYDVLTTSINDQYSSEIINDCFYDIKNIWNVKILSFETKIPYKYIIINILKKNEASTETILSINITNNNIKDISKIIKFFEICKLDDSLQMRIYILKYNCMVISDLYNINHSFFSKESNTVIIESNKTNIWKCQIQFNPYSYPVIFDINLVKSGTTLIFASAYKANTPFSQKIKNGSPSTIRIECPKSFPQDRYGIFKLEFEFDIKSFYQIEANEITVLIIMKNLKPICSYKKIDDDLYSMKISKEEIKLYYTGNGSIYYYPIPFRYIEDSSEIFSIQVVDVFLSSISSDEICDFNDQIVSNGYFFIHNACIAKDDDVEKIESLSFYCDINITQYTYPQKNDVVQNWRLLGYSFESNNSNQAVPHLIIIQSEIEFPKNNYILTIYGNNKDLLINCPRCRALRVNWKRNNEEKWEYFYNNSNHRFLIHTIPEWRYHIYAVCKNDQEKHCEKSLYGKNDFSLISVPAIGYIHDEYSYLGLSYKKFNSNMYTQFVYDRKNVTYITGLKSKIQKIKTFIQKLQIRIAVKYSGYYKIISAFETTSNNVIPLAQEDEIFNLLSIKSTGDHLEYYYISGSIFLYGNTDINFKGYMDISKASILFDLPEKFTYKFDSIFVDNQYNDNKKNFNENSFCFYQSNDINCKNSEGIQLKYPEFNNFMILADKSNKSIRINVQEDLNFLYPNFGHDIENLTVIFLCSSMKHIKGEIVIPPGMKIVFIGKFNLTELYITTIVNWENEMAGVMSFENIISYPQIDVQIEDNPIHQVEYLELVSNGDPKLNLLNKYDPENKFEFKIYQNKIYCLTRITEFPQKNEFCIYQENPTSCISKCRIMNSISTEDLNIFPNYFDGNYNNVIIFHLAENVSFTDETLKSFFDNHPNIVLQIQSINKLVVLSGVFKCPKDVTLLFDEDDYLSINNLTIDKNVSILNRMTSIEVGYIDLCYKEVKSINLYFEDFPGNINIDTCSELPVIKKCEKNINVNIPINTYSTEYLNTIIYSKIYNNEYKIFLSTEVNCNISNLFCIYENNPCSFKDGHPIKSSEIDKIAKYIDTENTNLTLQISEDVNIDLDISNIKIIKFVLIDCLNTQHKFSGKIKLYEKTEAFLNNLDIEDLTIDVDVAVSNNLSSCYDISNCNGMPNVKIYPHLLPTKVEYVLNQTYNSLALIYKKEINIVKDDLQFPMIGGYLHQYLSTEIMNNVKLPIKLTKNVSLRQLNEFFSKKL</sequence>
<dbReference type="EMBL" id="JAPFFF010000071">
    <property type="protein sequence ID" value="KAK8836021.1"/>
    <property type="molecule type" value="Genomic_DNA"/>
</dbReference>
<reference evidence="1 2" key="1">
    <citation type="submission" date="2024-04" db="EMBL/GenBank/DDBJ databases">
        <title>Tritrichomonas musculus Genome.</title>
        <authorList>
            <person name="Alves-Ferreira E."/>
            <person name="Grigg M."/>
            <person name="Lorenzi H."/>
            <person name="Galac M."/>
        </authorList>
    </citation>
    <scope>NUCLEOTIDE SEQUENCE [LARGE SCALE GENOMIC DNA]</scope>
    <source>
        <strain evidence="1 2">EAF2021</strain>
    </source>
</reference>
<accession>A0ABR2GQ57</accession>
<comment type="caution">
    <text evidence="1">The sequence shown here is derived from an EMBL/GenBank/DDBJ whole genome shotgun (WGS) entry which is preliminary data.</text>
</comment>
<protein>
    <submittedName>
        <fullName evidence="1">Uncharacterized protein</fullName>
    </submittedName>
</protein>
<proteinExistence type="predicted"/>
<dbReference type="Proteomes" id="UP001470230">
    <property type="component" value="Unassembled WGS sequence"/>
</dbReference>
<evidence type="ECO:0000313" key="1">
    <source>
        <dbReference type="EMBL" id="KAK8836021.1"/>
    </source>
</evidence>
<keyword evidence="2" id="KW-1185">Reference proteome</keyword>